<evidence type="ECO:0000256" key="4">
    <source>
        <dbReference type="ARBA" id="ARBA00022729"/>
    </source>
</evidence>
<dbReference type="Proteomes" id="UP000569914">
    <property type="component" value="Unassembled WGS sequence"/>
</dbReference>
<keyword evidence="4" id="KW-0732">Signal</keyword>
<evidence type="ECO:0000313" key="6">
    <source>
        <dbReference type="Proteomes" id="UP000569914"/>
    </source>
</evidence>
<proteinExistence type="inferred from homology"/>
<evidence type="ECO:0000313" key="5">
    <source>
        <dbReference type="EMBL" id="NYE70872.1"/>
    </source>
</evidence>
<evidence type="ECO:0000256" key="3">
    <source>
        <dbReference type="ARBA" id="ARBA00022448"/>
    </source>
</evidence>
<comment type="caution">
    <text evidence="5">The sequence shown here is derived from an EMBL/GenBank/DDBJ whole genome shotgun (WGS) entry which is preliminary data.</text>
</comment>
<dbReference type="InterPro" id="IPR050490">
    <property type="entry name" value="Bact_solute-bd_prot1"/>
</dbReference>
<name>A0A7Y9I628_9ACTN</name>
<dbReference type="GO" id="GO:0030313">
    <property type="term" value="C:cell envelope"/>
    <property type="evidence" value="ECO:0007669"/>
    <property type="project" value="UniProtKB-SubCell"/>
</dbReference>
<comment type="similarity">
    <text evidence="2">Belongs to the bacterial solute-binding protein 1 family.</text>
</comment>
<dbReference type="EMBL" id="JACCBU010000001">
    <property type="protein sequence ID" value="NYE70872.1"/>
    <property type="molecule type" value="Genomic_DNA"/>
</dbReference>
<accession>A0A7Y9I628</accession>
<keyword evidence="6" id="KW-1185">Reference proteome</keyword>
<sequence length="547" mass="58023">MTKSSYISRRQLLRTGIAAGAATTVGLPALAGCSNEGRGSAEGSQAENDAVRLPAYLPYAGVKPDLVGANGVSDAFLAYPADPVQATDGPPGDGKPVAALTMSGSPPPPAVGRNAFWQGLNERLGLPLSVQLVPRADFTDRFQTAVAGDQLPDLFSFTMDLPSLPAMLAKMAVDLTPLLSGDAVAKYPFLANVPTDSWRQTVYGGKIFGVPIPRGAALSSILYGRKDLLAARGLDAAPDSWESFHALLREATGGKVNTWALAAVPLAAIRQMFGIPNTWAEDGGRLTSAYEAERQQEALQAGRKLVAEKLVHLDAFAVDQNQRKTWIANGTTTFVEDTFSAWHGFAQLAEPNRIEVTAYPPPLAEGGGAAKIWLGSPSHNITAISIKSEARAEALLAVLNHLAAPFGTAEHLYKSFGEPGVHHELKGTDPVLTERGKIETPLSLGYLAEGPWPLYAPGKAEAVQLEYDVMKSMVPDGLRNPAHGLFSQTQSRKGAQLGGVLEDLESDILQGRKPVSEWAGAVATWKKNGGDTIRDELQQALDVRNGG</sequence>
<dbReference type="RefSeq" id="WP_179750645.1">
    <property type="nucleotide sequence ID" value="NZ_JACCBU010000001.1"/>
</dbReference>
<dbReference type="PANTHER" id="PTHR43649:SF31">
    <property type="entry name" value="SN-GLYCEROL-3-PHOSPHATE-BINDING PERIPLASMIC PROTEIN UGPB"/>
    <property type="match status" value="1"/>
</dbReference>
<dbReference type="PANTHER" id="PTHR43649">
    <property type="entry name" value="ARABINOSE-BINDING PROTEIN-RELATED"/>
    <property type="match status" value="1"/>
</dbReference>
<protein>
    <submittedName>
        <fullName evidence="5">Putative aldouronate transport system substrate-binding protein</fullName>
    </submittedName>
</protein>
<reference evidence="5 6" key="1">
    <citation type="submission" date="2020-07" db="EMBL/GenBank/DDBJ databases">
        <title>Sequencing the genomes of 1000 actinobacteria strains.</title>
        <authorList>
            <person name="Klenk H.-P."/>
        </authorList>
    </citation>
    <scope>NUCLEOTIDE SEQUENCE [LARGE SCALE GENOMIC DNA]</scope>
    <source>
        <strain evidence="5 6">DSM 22083</strain>
    </source>
</reference>
<dbReference type="InterPro" id="IPR006059">
    <property type="entry name" value="SBP"/>
</dbReference>
<evidence type="ECO:0000256" key="2">
    <source>
        <dbReference type="ARBA" id="ARBA00008520"/>
    </source>
</evidence>
<dbReference type="PROSITE" id="PS51318">
    <property type="entry name" value="TAT"/>
    <property type="match status" value="1"/>
</dbReference>
<gene>
    <name evidence="5" type="ORF">BKA15_002201</name>
</gene>
<dbReference type="Pfam" id="PF01547">
    <property type="entry name" value="SBP_bac_1"/>
    <property type="match status" value="1"/>
</dbReference>
<organism evidence="5 6">
    <name type="scientific">Microlunatus parietis</name>
    <dbReference type="NCBI Taxonomy" id="682979"/>
    <lineage>
        <taxon>Bacteria</taxon>
        <taxon>Bacillati</taxon>
        <taxon>Actinomycetota</taxon>
        <taxon>Actinomycetes</taxon>
        <taxon>Propionibacteriales</taxon>
        <taxon>Propionibacteriaceae</taxon>
        <taxon>Microlunatus</taxon>
    </lineage>
</organism>
<dbReference type="AlphaFoldDB" id="A0A7Y9I628"/>
<keyword evidence="3" id="KW-0813">Transport</keyword>
<dbReference type="InterPro" id="IPR006311">
    <property type="entry name" value="TAT_signal"/>
</dbReference>
<dbReference type="SUPFAM" id="SSF53850">
    <property type="entry name" value="Periplasmic binding protein-like II"/>
    <property type="match status" value="1"/>
</dbReference>
<dbReference type="PROSITE" id="PS51257">
    <property type="entry name" value="PROKAR_LIPOPROTEIN"/>
    <property type="match status" value="1"/>
</dbReference>
<dbReference type="Gene3D" id="3.40.190.10">
    <property type="entry name" value="Periplasmic binding protein-like II"/>
    <property type="match status" value="1"/>
</dbReference>
<comment type="subcellular location">
    <subcellularLocation>
        <location evidence="1">Cell envelope</location>
    </subcellularLocation>
</comment>
<evidence type="ECO:0000256" key="1">
    <source>
        <dbReference type="ARBA" id="ARBA00004196"/>
    </source>
</evidence>